<protein>
    <submittedName>
        <fullName evidence="1">N-acetylmuramoyl-L-alanine amidase family protein</fullName>
    </submittedName>
</protein>
<dbReference type="Pfam" id="PF19127">
    <property type="entry name" value="Choline_bind_3"/>
    <property type="match status" value="1"/>
</dbReference>
<dbReference type="Pfam" id="PF19085">
    <property type="entry name" value="Choline_bind_2"/>
    <property type="match status" value="1"/>
</dbReference>
<gene>
    <name evidence="1" type="ORF">FDG31_01710</name>
</gene>
<comment type="caution">
    <text evidence="1">The sequence shown here is derived from an EMBL/GenBank/DDBJ whole genome shotgun (WGS) entry which is preliminary data.</text>
</comment>
<evidence type="ECO:0000313" key="1">
    <source>
        <dbReference type="EMBL" id="NFV24904.1"/>
    </source>
</evidence>
<evidence type="ECO:0000313" key="2">
    <source>
        <dbReference type="Proteomes" id="UP000486903"/>
    </source>
</evidence>
<dbReference type="Proteomes" id="UP000486903">
    <property type="component" value="Unassembled WGS sequence"/>
</dbReference>
<dbReference type="SUPFAM" id="SSF69360">
    <property type="entry name" value="Cell wall binding repeat"/>
    <property type="match status" value="1"/>
</dbReference>
<reference evidence="1 2" key="1">
    <citation type="submission" date="2019-04" db="EMBL/GenBank/DDBJ databases">
        <title>Genome sequencing of Clostridium botulinum Groups I-IV and Clostridium butyricum.</title>
        <authorList>
            <person name="Brunt J."/>
            <person name="Van Vliet A.H.M."/>
            <person name="Stringer S.C."/>
            <person name="Carter A.T."/>
            <person name="Peck M.W."/>
        </authorList>
    </citation>
    <scope>NUCLEOTIDE SEQUENCE [LARGE SCALE GENOMIC DNA]</scope>
    <source>
        <strain evidence="1 2">BL81</strain>
    </source>
</reference>
<dbReference type="AlphaFoldDB" id="A0A6B4JKJ6"/>
<dbReference type="Pfam" id="PF01473">
    <property type="entry name" value="Choline_bind_1"/>
    <property type="match status" value="3"/>
</dbReference>
<dbReference type="EMBL" id="SXFB01000001">
    <property type="protein sequence ID" value="NFV24904.1"/>
    <property type="molecule type" value="Genomic_DNA"/>
</dbReference>
<sequence>MIKRISKLTGLVIMATTIVSILPTTYTNAAVKLQTLDGNMDSVQAFDGGKYLFNGYKEENPDNEIYFFDGTKDKEIKSLNGNFEKYGNNFVNFINNDKLFNLKTGNIEEDNIEDKKLYLELNFKKSVINKVDRYSDTKNLVYVNTVTKDNFDELWFEYKLQNDDGSKSFNLFISESGKYIDTSENLNIVHYSKDGTKIKLNTFEDLESNGYTINLKNPLFQDNNYIYRLATITNKSDSTDTTTYMQKISKSQGELKNGAYLPKEVSSYSLGSTTASEITPNKSENFSVNIINNSIQTVTVTNNEMTISKYNFVREKDNSENSVTSDRISMIKKDEDYKSFKNQKITSYDIDKNGTVWILYKGNIQRVVNDTLETMYAVDRDMNKISVYDENDIVVWNSDENIYSTVGGTTLRIGWVQYPDGTWSYLKEDTSKSTGWVKDSNKWYYLDSNGIMQTGWLLDGGKWYYLTASGAMQTGWLLDNGSWYYLNQSGAMENDGWLKVDNTWYYLNSNGSLKTNSWLLDKNLWYYLDSSGAMVTNTVIDGYKIGSKGFWVK</sequence>
<organism evidence="1 2">
    <name type="scientific">Clostridium botulinum</name>
    <dbReference type="NCBI Taxonomy" id="1491"/>
    <lineage>
        <taxon>Bacteria</taxon>
        <taxon>Bacillati</taxon>
        <taxon>Bacillota</taxon>
        <taxon>Clostridia</taxon>
        <taxon>Eubacteriales</taxon>
        <taxon>Clostridiaceae</taxon>
        <taxon>Clostridium</taxon>
    </lineage>
</organism>
<dbReference type="InterPro" id="IPR018337">
    <property type="entry name" value="Cell_wall/Cho-bd_repeat"/>
</dbReference>
<name>A0A6B4JKJ6_CLOBO</name>
<dbReference type="RefSeq" id="WP_003370072.1">
    <property type="nucleotide sequence ID" value="NZ_JACBBA010000001.1"/>
</dbReference>
<dbReference type="Gene3D" id="2.10.270.10">
    <property type="entry name" value="Cholin Binding"/>
    <property type="match status" value="2"/>
</dbReference>
<accession>A0A6B4JKJ6</accession>
<dbReference type="PROSITE" id="PS51170">
    <property type="entry name" value="CW"/>
    <property type="match status" value="4"/>
</dbReference>
<proteinExistence type="predicted"/>